<keyword evidence="4 11" id="KW-1133">Transmembrane helix</keyword>
<feature type="region of interest" description="Disordered" evidence="10">
    <location>
        <begin position="443"/>
        <end position="474"/>
    </location>
</feature>
<feature type="transmembrane region" description="Helical" evidence="11">
    <location>
        <begin position="295"/>
        <end position="319"/>
    </location>
</feature>
<comment type="similarity">
    <text evidence="9">Belongs to the G-protein coupled receptor 1 family.</text>
</comment>
<gene>
    <name evidence="13" type="ORF">CVLEPA_LOCUS20462</name>
</gene>
<dbReference type="SUPFAM" id="SSF81321">
    <property type="entry name" value="Family A G protein-coupled receptor-like"/>
    <property type="match status" value="1"/>
</dbReference>
<protein>
    <recommendedName>
        <fullName evidence="12">G-protein coupled receptors family 1 profile domain-containing protein</fullName>
    </recommendedName>
</protein>
<dbReference type="PANTHER" id="PTHR24229">
    <property type="entry name" value="NEUROPEPTIDES RECEPTOR"/>
    <property type="match status" value="1"/>
</dbReference>
<feature type="region of interest" description="Disordered" evidence="10">
    <location>
        <begin position="331"/>
        <end position="360"/>
    </location>
</feature>
<accession>A0ABP0G9G4</accession>
<evidence type="ECO:0000256" key="3">
    <source>
        <dbReference type="ARBA" id="ARBA00022692"/>
    </source>
</evidence>
<keyword evidence="5 9" id="KW-0297">G-protein coupled receptor</keyword>
<keyword evidence="14" id="KW-1185">Reference proteome</keyword>
<keyword evidence="3 9" id="KW-0812">Transmembrane</keyword>
<evidence type="ECO:0000256" key="8">
    <source>
        <dbReference type="ARBA" id="ARBA00023224"/>
    </source>
</evidence>
<evidence type="ECO:0000256" key="2">
    <source>
        <dbReference type="ARBA" id="ARBA00022475"/>
    </source>
</evidence>
<feature type="transmembrane region" description="Helical" evidence="11">
    <location>
        <begin position="142"/>
        <end position="163"/>
    </location>
</feature>
<evidence type="ECO:0000313" key="14">
    <source>
        <dbReference type="Proteomes" id="UP001642483"/>
    </source>
</evidence>
<dbReference type="EMBL" id="CAWYQH010000108">
    <property type="protein sequence ID" value="CAK8688445.1"/>
    <property type="molecule type" value="Genomic_DNA"/>
</dbReference>
<feature type="transmembrane region" description="Helical" evidence="11">
    <location>
        <begin position="366"/>
        <end position="388"/>
    </location>
</feature>
<comment type="subcellular location">
    <subcellularLocation>
        <location evidence="1">Cell membrane</location>
        <topology evidence="1">Multi-pass membrane protein</topology>
    </subcellularLocation>
</comment>
<dbReference type="PRINTS" id="PR00237">
    <property type="entry name" value="GPCRRHODOPSN"/>
</dbReference>
<reference evidence="13 14" key="1">
    <citation type="submission" date="2024-02" db="EMBL/GenBank/DDBJ databases">
        <authorList>
            <person name="Daric V."/>
            <person name="Darras S."/>
        </authorList>
    </citation>
    <scope>NUCLEOTIDE SEQUENCE [LARGE SCALE GENOMIC DNA]</scope>
</reference>
<keyword evidence="2" id="KW-1003">Cell membrane</keyword>
<feature type="domain" description="G-protein coupled receptors family 1 profile" evidence="12">
    <location>
        <begin position="41"/>
        <end position="427"/>
    </location>
</feature>
<organism evidence="13 14">
    <name type="scientific">Clavelina lepadiformis</name>
    <name type="common">Light-bulb sea squirt</name>
    <name type="synonym">Ascidia lepadiformis</name>
    <dbReference type="NCBI Taxonomy" id="159417"/>
    <lineage>
        <taxon>Eukaryota</taxon>
        <taxon>Metazoa</taxon>
        <taxon>Chordata</taxon>
        <taxon>Tunicata</taxon>
        <taxon>Ascidiacea</taxon>
        <taxon>Aplousobranchia</taxon>
        <taxon>Clavelinidae</taxon>
        <taxon>Clavelina</taxon>
    </lineage>
</organism>
<dbReference type="Pfam" id="PF00001">
    <property type="entry name" value="7tm_1"/>
    <property type="match status" value="2"/>
</dbReference>
<keyword evidence="8 9" id="KW-0807">Transducer</keyword>
<dbReference type="Proteomes" id="UP001642483">
    <property type="component" value="Unassembled WGS sequence"/>
</dbReference>
<evidence type="ECO:0000256" key="10">
    <source>
        <dbReference type="SAM" id="MobiDB-lite"/>
    </source>
</evidence>
<evidence type="ECO:0000256" key="4">
    <source>
        <dbReference type="ARBA" id="ARBA00022989"/>
    </source>
</evidence>
<name>A0ABP0G9G4_CLALP</name>
<comment type="caution">
    <text evidence="13">The sequence shown here is derived from an EMBL/GenBank/DDBJ whole genome shotgun (WGS) entry which is preliminary data.</text>
</comment>
<evidence type="ECO:0000256" key="9">
    <source>
        <dbReference type="RuleBase" id="RU000688"/>
    </source>
</evidence>
<dbReference type="Gene3D" id="1.20.1070.10">
    <property type="entry name" value="Rhodopsin 7-helix transmembrane proteins"/>
    <property type="match status" value="2"/>
</dbReference>
<dbReference type="PROSITE" id="PS50262">
    <property type="entry name" value="G_PROTEIN_RECEP_F1_2"/>
    <property type="match status" value="1"/>
</dbReference>
<evidence type="ECO:0000256" key="7">
    <source>
        <dbReference type="ARBA" id="ARBA00023170"/>
    </source>
</evidence>
<evidence type="ECO:0000256" key="1">
    <source>
        <dbReference type="ARBA" id="ARBA00004651"/>
    </source>
</evidence>
<dbReference type="InterPro" id="IPR000276">
    <property type="entry name" value="GPCR_Rhodpsn"/>
</dbReference>
<dbReference type="PANTHER" id="PTHR24229:SF109">
    <property type="entry name" value="SOMATOSTATIN RECEPTOR TYPE 2-LIKE"/>
    <property type="match status" value="1"/>
</dbReference>
<feature type="transmembrane region" description="Helical" evidence="11">
    <location>
        <begin position="408"/>
        <end position="430"/>
    </location>
</feature>
<evidence type="ECO:0000256" key="11">
    <source>
        <dbReference type="SAM" id="Phobius"/>
    </source>
</evidence>
<feature type="compositionally biased region" description="Basic residues" evidence="10">
    <location>
        <begin position="348"/>
        <end position="360"/>
    </location>
</feature>
<feature type="transmembrane region" description="Helical" evidence="11">
    <location>
        <begin position="26"/>
        <end position="50"/>
    </location>
</feature>
<proteinExistence type="inferred from homology"/>
<evidence type="ECO:0000313" key="13">
    <source>
        <dbReference type="EMBL" id="CAK8688445.1"/>
    </source>
</evidence>
<keyword evidence="6 11" id="KW-0472">Membrane</keyword>
<dbReference type="InterPro" id="IPR017452">
    <property type="entry name" value="GPCR_Rhodpsn_7TM"/>
</dbReference>
<feature type="transmembrane region" description="Helical" evidence="11">
    <location>
        <begin position="102"/>
        <end position="121"/>
    </location>
</feature>
<evidence type="ECO:0000256" key="5">
    <source>
        <dbReference type="ARBA" id="ARBA00023040"/>
    </source>
</evidence>
<evidence type="ECO:0000256" key="6">
    <source>
        <dbReference type="ARBA" id="ARBA00023136"/>
    </source>
</evidence>
<feature type="compositionally biased region" description="Polar residues" evidence="10">
    <location>
        <begin position="447"/>
        <end position="459"/>
    </location>
</feature>
<keyword evidence="7 9" id="KW-0675">Receptor</keyword>
<dbReference type="PROSITE" id="PS00237">
    <property type="entry name" value="G_PROTEIN_RECEP_F1_1"/>
    <property type="match status" value="1"/>
</dbReference>
<feature type="transmembrane region" description="Helical" evidence="11">
    <location>
        <begin position="62"/>
        <end position="82"/>
    </location>
</feature>
<evidence type="ECO:0000259" key="12">
    <source>
        <dbReference type="PROSITE" id="PS50262"/>
    </source>
</evidence>
<sequence>MADYSFINQSSFLETLFEMEKEFPTLLFVFSLIICILGFLGNLMVILVITILKECKKSVTHWYVLQLAIADTIFLLTLPFNISEAINHRWIYPQWMCKAKETILFLNFYASILFLVVMSIDRYIAVCRTFSETLQKFRTQRSAAVISLAVWVISLLLCIPIMLYTFKEGVQPDCKCATVFPTPKKNFTAACIDDNFEGIYLDECVRIQEENYEQQTRSGEFYCKLEGNLLTDTFNDGPPASDINIMFEENYQDYFAGLPVDILEQVDGEMDIEIEEDALIDKECHSWTQPDGWRAFVGFNFAVMFLLPFLVMLITYSLIVRRLFASSERTHSYSSNSGVSPAVAVDKQRKKTRRSHSPSSYNRRRITMMCASLVICFVACWLLFHAVHLAKINGIRLPLEEAHICKDLMTAGTMLAYVNAMLNPILYTFLGGNFTKRLSMAAKKSTQRQSSSATFSKNVRYSKKPRDRNASSNETVTMKITRNATTDAKAIETSSEVRQQAGMITRYQSDQIELASREPMVTVGEENFDKQAQAPIGF</sequence>